<dbReference type="Proteomes" id="UP000283255">
    <property type="component" value="Unassembled WGS sequence"/>
</dbReference>
<evidence type="ECO:0000313" key="11">
    <source>
        <dbReference type="EMBL" id="RJG42679.1"/>
    </source>
</evidence>
<comment type="caution">
    <text evidence="11">The sequence shown here is derived from an EMBL/GenBank/DDBJ whole genome shotgun (WGS) entry which is preliminary data.</text>
</comment>
<feature type="transmembrane region" description="Helical" evidence="7">
    <location>
        <begin position="91"/>
        <end position="109"/>
    </location>
</feature>
<dbReference type="InterPro" id="IPR011066">
    <property type="entry name" value="MscS_channel_C_sf"/>
</dbReference>
<reference evidence="11 12" key="2">
    <citation type="submission" date="2019-01" db="EMBL/GenBank/DDBJ databases">
        <title>Motilimonas pumilus sp. nov., isolated from the gut of sea cucumber (Apostichopus japonicus).</title>
        <authorList>
            <person name="Wang F.-Q."/>
            <person name="Ren L.-H."/>
            <person name="Lin Y.-W."/>
            <person name="Sun G.-H."/>
            <person name="Du Z.-J."/>
            <person name="Zhao J.-X."/>
            <person name="Liu X.-J."/>
            <person name="Liu L.-J."/>
        </authorList>
    </citation>
    <scope>NUCLEOTIDE SEQUENCE [LARGE SCALE GENOMIC DNA]</scope>
    <source>
        <strain evidence="11 12">PLHSC7-2</strain>
    </source>
</reference>
<feature type="transmembrane region" description="Helical" evidence="7">
    <location>
        <begin position="138"/>
        <end position="162"/>
    </location>
</feature>
<dbReference type="InterPro" id="IPR006685">
    <property type="entry name" value="MscS_channel_2nd"/>
</dbReference>
<dbReference type="AlphaFoldDB" id="A0A418YDQ0"/>
<dbReference type="InterPro" id="IPR006686">
    <property type="entry name" value="MscS_channel_CS"/>
</dbReference>
<dbReference type="InterPro" id="IPR049278">
    <property type="entry name" value="MS_channel_C"/>
</dbReference>
<keyword evidence="3" id="KW-1003">Cell membrane</keyword>
<keyword evidence="12" id="KW-1185">Reference proteome</keyword>
<feature type="domain" description="Mechanosensitive ion channel MscS" evidence="8">
    <location>
        <begin position="176"/>
        <end position="245"/>
    </location>
</feature>
<dbReference type="InterPro" id="IPR045042">
    <property type="entry name" value="YnaI-like"/>
</dbReference>
<dbReference type="SUPFAM" id="SSF82689">
    <property type="entry name" value="Mechanosensitive channel protein MscS (YggB), C-terminal domain"/>
    <property type="match status" value="1"/>
</dbReference>
<evidence type="ECO:0000259" key="9">
    <source>
        <dbReference type="Pfam" id="PF21082"/>
    </source>
</evidence>
<comment type="similarity">
    <text evidence="2">Belongs to the MscS (TC 1.A.23) family.</text>
</comment>
<sequence>MEWVSQLIESFKTNNWMFDVTIILSITSVAFIFWRMFAKRMTRLVAKTRNGWDDVIWAALWQPINWAILTLGLAMVASVYAQAQQSVVKQFIPTALTLVLTSLICWGFLRFIGHSEKRFITIGRDETTVTALGKLMRAAVLVIGALAIFQTLGFSISGVLAFGGVGGLVVGMAAKDLLANFFGAFVIYLDRPFKVGDWVRSPDRNIEGTVEHIGWRVTKIRTFDKRPLYVPNAIFSNIAVENPSRMSNRRIYETLGIRFADSAKVEAIVAEVKAMLQQHPEIDTRQTLIVNFNAFNASSMDFFIYTFTKTTDWVYFHEVKQEILLKVMAIIESHEAEFAFPTQTLHLPGVEANHALSPEP</sequence>
<dbReference type="Gene3D" id="2.30.30.60">
    <property type="match status" value="1"/>
</dbReference>
<dbReference type="GO" id="GO:0005886">
    <property type="term" value="C:plasma membrane"/>
    <property type="evidence" value="ECO:0007669"/>
    <property type="project" value="UniProtKB-SubCell"/>
</dbReference>
<dbReference type="EMBL" id="QZCH01000015">
    <property type="protein sequence ID" value="RJG42679.1"/>
    <property type="molecule type" value="Genomic_DNA"/>
</dbReference>
<name>A0A418YDQ0_9GAMM</name>
<comment type="subcellular location">
    <subcellularLocation>
        <location evidence="1">Cell membrane</location>
        <topology evidence="1">Multi-pass membrane protein</topology>
    </subcellularLocation>
</comment>
<feature type="domain" description="Mechanosensitive ion channel MscS C-terminal" evidence="9">
    <location>
        <begin position="256"/>
        <end position="338"/>
    </location>
</feature>
<proteinExistence type="inferred from homology"/>
<evidence type="ECO:0000313" key="12">
    <source>
        <dbReference type="Proteomes" id="UP000283255"/>
    </source>
</evidence>
<dbReference type="Pfam" id="PF00924">
    <property type="entry name" value="MS_channel_2nd"/>
    <property type="match status" value="1"/>
</dbReference>
<dbReference type="Gene3D" id="1.10.287.1260">
    <property type="match status" value="1"/>
</dbReference>
<evidence type="ECO:0000256" key="4">
    <source>
        <dbReference type="ARBA" id="ARBA00022692"/>
    </source>
</evidence>
<feature type="transmembrane region" description="Helical" evidence="7">
    <location>
        <begin position="168"/>
        <end position="189"/>
    </location>
</feature>
<keyword evidence="5 7" id="KW-1133">Transmembrane helix</keyword>
<organism evidence="11 12">
    <name type="scientific">Motilimonas pumila</name>
    <dbReference type="NCBI Taxonomy" id="2303987"/>
    <lineage>
        <taxon>Bacteria</taxon>
        <taxon>Pseudomonadati</taxon>
        <taxon>Pseudomonadota</taxon>
        <taxon>Gammaproteobacteria</taxon>
        <taxon>Alteromonadales</taxon>
        <taxon>Alteromonadales genera incertae sedis</taxon>
        <taxon>Motilimonas</taxon>
    </lineage>
</organism>
<gene>
    <name evidence="11" type="ORF">D1Z90_12495</name>
</gene>
<dbReference type="SUPFAM" id="SSF50182">
    <property type="entry name" value="Sm-like ribonucleoproteins"/>
    <property type="match status" value="1"/>
</dbReference>
<protein>
    <submittedName>
        <fullName evidence="11">Mechanosensitive ion channel family protein</fullName>
    </submittedName>
</protein>
<evidence type="ECO:0000256" key="3">
    <source>
        <dbReference type="ARBA" id="ARBA00022475"/>
    </source>
</evidence>
<evidence type="ECO:0000256" key="2">
    <source>
        <dbReference type="ARBA" id="ARBA00008017"/>
    </source>
</evidence>
<evidence type="ECO:0000256" key="1">
    <source>
        <dbReference type="ARBA" id="ARBA00004651"/>
    </source>
</evidence>
<feature type="transmembrane region" description="Helical" evidence="7">
    <location>
        <begin position="16"/>
        <end position="34"/>
    </location>
</feature>
<dbReference type="PANTHER" id="PTHR43634">
    <property type="entry name" value="OW CONDUCTANCE MECHANOSENSITIVE CHANNEL"/>
    <property type="match status" value="1"/>
</dbReference>
<dbReference type="SUPFAM" id="SSF82861">
    <property type="entry name" value="Mechanosensitive channel protein MscS (YggB), transmembrane region"/>
    <property type="match status" value="1"/>
</dbReference>
<dbReference type="Pfam" id="PF21088">
    <property type="entry name" value="MS_channel_1st"/>
    <property type="match status" value="1"/>
</dbReference>
<dbReference type="InterPro" id="IPR010920">
    <property type="entry name" value="LSM_dom_sf"/>
</dbReference>
<evidence type="ECO:0000256" key="6">
    <source>
        <dbReference type="ARBA" id="ARBA00023136"/>
    </source>
</evidence>
<feature type="transmembrane region" description="Helical" evidence="7">
    <location>
        <begin position="55"/>
        <end position="79"/>
    </location>
</feature>
<dbReference type="PROSITE" id="PS01246">
    <property type="entry name" value="UPF0003"/>
    <property type="match status" value="1"/>
</dbReference>
<evidence type="ECO:0000256" key="5">
    <source>
        <dbReference type="ARBA" id="ARBA00022989"/>
    </source>
</evidence>
<dbReference type="Pfam" id="PF21082">
    <property type="entry name" value="MS_channel_3rd"/>
    <property type="match status" value="1"/>
</dbReference>
<dbReference type="InterPro" id="IPR011014">
    <property type="entry name" value="MscS_channel_TM-2"/>
</dbReference>
<dbReference type="GO" id="GO:0008381">
    <property type="term" value="F:mechanosensitive monoatomic ion channel activity"/>
    <property type="evidence" value="ECO:0007669"/>
    <property type="project" value="UniProtKB-ARBA"/>
</dbReference>
<evidence type="ECO:0000259" key="10">
    <source>
        <dbReference type="Pfam" id="PF21088"/>
    </source>
</evidence>
<keyword evidence="4 7" id="KW-0812">Transmembrane</keyword>
<evidence type="ECO:0000256" key="7">
    <source>
        <dbReference type="SAM" id="Phobius"/>
    </source>
</evidence>
<dbReference type="Gene3D" id="3.30.70.100">
    <property type="match status" value="1"/>
</dbReference>
<reference evidence="11 12" key="1">
    <citation type="submission" date="2018-09" db="EMBL/GenBank/DDBJ databases">
        <authorList>
            <person name="Wang F."/>
        </authorList>
    </citation>
    <scope>NUCLEOTIDE SEQUENCE [LARGE SCALE GENOMIC DNA]</scope>
    <source>
        <strain evidence="11 12">PLHSC7-2</strain>
    </source>
</reference>
<keyword evidence="6 7" id="KW-0472">Membrane</keyword>
<evidence type="ECO:0000259" key="8">
    <source>
        <dbReference type="Pfam" id="PF00924"/>
    </source>
</evidence>
<dbReference type="InterPro" id="IPR023408">
    <property type="entry name" value="MscS_beta-dom_sf"/>
</dbReference>
<dbReference type="RefSeq" id="WP_119911105.1">
    <property type="nucleotide sequence ID" value="NZ_QZCH01000015.1"/>
</dbReference>
<feature type="domain" description="Mechanosensitive ion channel transmembrane helices 2/3" evidence="10">
    <location>
        <begin position="137"/>
        <end position="175"/>
    </location>
</feature>
<accession>A0A418YDQ0</accession>
<dbReference type="PANTHER" id="PTHR43634:SF2">
    <property type="entry name" value="LOW CONDUCTANCE MECHANOSENSITIVE CHANNEL YNAI"/>
    <property type="match status" value="1"/>
</dbReference>
<dbReference type="OrthoDB" id="9775207at2"/>
<dbReference type="InterPro" id="IPR049142">
    <property type="entry name" value="MS_channel_1st"/>
</dbReference>